<gene>
    <name evidence="3" type="ORF">NCTC12967_02054</name>
</gene>
<keyword evidence="4" id="KW-1185">Reference proteome</keyword>
<dbReference type="EMBL" id="LR134406">
    <property type="protein sequence ID" value="VEH70748.1"/>
    <property type="molecule type" value="Genomic_DNA"/>
</dbReference>
<feature type="compositionally biased region" description="Basic and acidic residues" evidence="1">
    <location>
        <begin position="166"/>
        <end position="179"/>
    </location>
</feature>
<reference evidence="3 4" key="1">
    <citation type="submission" date="2018-12" db="EMBL/GenBank/DDBJ databases">
        <authorList>
            <consortium name="Pathogen Informatics"/>
        </authorList>
    </citation>
    <scope>NUCLEOTIDE SEQUENCE [LARGE SCALE GENOMIC DNA]</scope>
    <source>
        <strain evidence="3 4">NCTC12967</strain>
    </source>
</reference>
<dbReference type="GeneID" id="64407506"/>
<keyword evidence="2" id="KW-0472">Membrane</keyword>
<name>A0A3S4VJX3_9ACTN</name>
<dbReference type="Proteomes" id="UP000273044">
    <property type="component" value="Chromosome"/>
</dbReference>
<protein>
    <submittedName>
        <fullName evidence="3">Uncharacterized protein</fullName>
    </submittedName>
</protein>
<keyword evidence="2" id="KW-1133">Transmembrane helix</keyword>
<proteinExistence type="predicted"/>
<feature type="transmembrane region" description="Helical" evidence="2">
    <location>
        <begin position="195"/>
        <end position="216"/>
    </location>
</feature>
<evidence type="ECO:0000313" key="3">
    <source>
        <dbReference type="EMBL" id="VEH70748.1"/>
    </source>
</evidence>
<sequence length="615" mass="64778">MTDSGKQRPRRAFSADDSQPDGVDDTRSGHAGRARRGATDDIDSPFTRPPSSFQETVVPAPVLPGTERRAMPGSGAGRRARRWDGLNDETTPADHDSGSETAVHAAISPSSPPRVGPQRQAQQPVSSWGGWPEQQPSQPAVEPRQPRAAAHRSPARAAEPEPEPDNSGREEGFRRDYPEKPAAPTGWISHHRRMLTTWVVAAIAAAVLIAGGVFVFSRFAGTAPAGSANPSTSGVNSEPVNLADTSLLDTSDASLIEPAASWSITQTIKEKGKDTLLKVNCLDSDPAEINTTATLQRAIGTQQEDKLALIHQIDAYANEETAKKIYEQRATSLASCSATPALITGSSAVTGLGDEVLQMSVVQEGISQYHTILLVRTGKVISLLDVARNNSAIDPQGAVSALQRPLTATCETAAGTCPSTPAVAPAAPPAANPQGWLIPNDIPIIAPGHLAWLGGTLKGVESSGMGCEGVNLTSEQGPTDRKQRSYTVGSSDDAFKVFGITQYRFAFADETTATTFGDLLSENLASCGKRVAAAKVTELSPVSTDGSDGPAVTARLFDVKQQVSDDGTQRPHQVIVARSGTTVSYLLFTGVGESKFTEDQLKTLAVRVGQRTAQG</sequence>
<accession>A0A3S4VJX3</accession>
<organism evidence="3 4">
    <name type="scientific">Arachnia propionica</name>
    <dbReference type="NCBI Taxonomy" id="1750"/>
    <lineage>
        <taxon>Bacteria</taxon>
        <taxon>Bacillati</taxon>
        <taxon>Actinomycetota</taxon>
        <taxon>Actinomycetes</taxon>
        <taxon>Propionibacteriales</taxon>
        <taxon>Propionibacteriaceae</taxon>
        <taxon>Arachnia</taxon>
    </lineage>
</organism>
<evidence type="ECO:0000313" key="4">
    <source>
        <dbReference type="Proteomes" id="UP000273044"/>
    </source>
</evidence>
<keyword evidence="2" id="KW-0812">Transmembrane</keyword>
<dbReference type="AlphaFoldDB" id="A0A3S4VJX3"/>
<evidence type="ECO:0000256" key="2">
    <source>
        <dbReference type="SAM" id="Phobius"/>
    </source>
</evidence>
<evidence type="ECO:0000256" key="1">
    <source>
        <dbReference type="SAM" id="MobiDB-lite"/>
    </source>
</evidence>
<dbReference type="RefSeq" id="WP_126409410.1">
    <property type="nucleotide sequence ID" value="NZ_CAURRE010000034.1"/>
</dbReference>
<feature type="region of interest" description="Disordered" evidence="1">
    <location>
        <begin position="1"/>
        <end position="185"/>
    </location>
</feature>